<accession>A0ABT1CNX6</accession>
<dbReference type="InterPro" id="IPR029787">
    <property type="entry name" value="Nucleotide_cyclase"/>
</dbReference>
<dbReference type="Gene3D" id="3.20.20.450">
    <property type="entry name" value="EAL domain"/>
    <property type="match status" value="1"/>
</dbReference>
<name>A0ABT1CNX6_9HYPH</name>
<feature type="transmembrane region" description="Helical" evidence="1">
    <location>
        <begin position="178"/>
        <end position="196"/>
    </location>
</feature>
<dbReference type="RefSeq" id="WP_252914673.1">
    <property type="nucleotide sequence ID" value="NZ_JAAAML010000001.1"/>
</dbReference>
<evidence type="ECO:0000256" key="2">
    <source>
        <dbReference type="SAM" id="MobiDB-lite"/>
    </source>
</evidence>
<sequence length="705" mass="76234">MMTILDCVVDKHNIWLVVVAAIVCAAGSWAIICLFERASRTTGMQRAGWHFLTAVAAGAAIWCTHFIAMLAYQPGAPVSFDPLMTIISLLVAIVGAGSGFLLAASGTRRHAPALGGAMVGMAIAVMHYTGMMAYRVQGIITWDKAYLLASIVLSVGLSAAAVHVALRRSMRLSRSVSAAVLFLAIVSLHFTGMTAFRVTPLLVDNSFSNPAAMQALALAVAIVALVIVGAGLASYMIDDSARTESLDQLRHMALNDSLTGLPNRASFADRLDHEIDIAKETNSKVALIGIDLDRFKEVNDLRGHGVGDMLLRSLGKRLMELSREGEFVARTGGDEFTAIQRYVDQAQLEDFLARLKAALFEPVKVLDLEITPGASLGVALYPDNAATQESLINNADLAMYRAKADLAHHVCYYDQSMDDVVRARRCLVNDLRAAIDNNQLAVHYQVQTSVSTTQIRGFEALLRWNHPEHGFIPPSQFIPLAEENGLIVQLGEWVLRQACADAASWTPPYKVAVNLSPAQFAHADLHKLIIEVLMSTGLAANRLELELTESTIFQDKERSFSVLRQIKALGVNIALDDFGTGYSSLEMLRSFPFDKIKLDRSFINEAEDSLQAKSIIRAVLTLGKSLEIPILAEGIETEGQLSLLGEEGCDEAQGFLLGRPIPIGMLVESGRISLNAEAASGQGPRVKTSIRSEPGDGETPVTLSA</sequence>
<organism evidence="6 7">
    <name type="scientific">Hoeflea alexandrii</name>
    <dbReference type="NCBI Taxonomy" id="288436"/>
    <lineage>
        <taxon>Bacteria</taxon>
        <taxon>Pseudomonadati</taxon>
        <taxon>Pseudomonadota</taxon>
        <taxon>Alphaproteobacteria</taxon>
        <taxon>Hyphomicrobiales</taxon>
        <taxon>Rhizobiaceae</taxon>
        <taxon>Hoeflea</taxon>
    </lineage>
</organism>
<feature type="domain" description="MHYT" evidence="5">
    <location>
        <begin position="12"/>
        <end position="199"/>
    </location>
</feature>
<dbReference type="PANTHER" id="PTHR44757">
    <property type="entry name" value="DIGUANYLATE CYCLASE DGCP"/>
    <property type="match status" value="1"/>
</dbReference>
<dbReference type="InterPro" id="IPR000160">
    <property type="entry name" value="GGDEF_dom"/>
</dbReference>
<reference evidence="6 7" key="1">
    <citation type="submission" date="2020-01" db="EMBL/GenBank/DDBJ databases">
        <title>Genomes of bacteria type strains.</title>
        <authorList>
            <person name="Chen J."/>
            <person name="Zhu S."/>
            <person name="Yang J."/>
        </authorList>
    </citation>
    <scope>NUCLEOTIDE SEQUENCE [LARGE SCALE GENOMIC DNA]</scope>
    <source>
        <strain evidence="6 7">DSM 16655</strain>
    </source>
</reference>
<dbReference type="SUPFAM" id="SSF141868">
    <property type="entry name" value="EAL domain-like"/>
    <property type="match status" value="1"/>
</dbReference>
<dbReference type="CDD" id="cd01949">
    <property type="entry name" value="GGDEF"/>
    <property type="match status" value="1"/>
</dbReference>
<evidence type="ECO:0000259" key="3">
    <source>
        <dbReference type="PROSITE" id="PS50883"/>
    </source>
</evidence>
<dbReference type="PROSITE" id="PS50883">
    <property type="entry name" value="EAL"/>
    <property type="match status" value="1"/>
</dbReference>
<feature type="transmembrane region" description="Helical" evidence="1">
    <location>
        <begin position="111"/>
        <end position="134"/>
    </location>
</feature>
<dbReference type="Proteomes" id="UP001320715">
    <property type="component" value="Unassembled WGS sequence"/>
</dbReference>
<feature type="transmembrane region" description="Helical" evidence="1">
    <location>
        <begin position="12"/>
        <end position="35"/>
    </location>
</feature>
<evidence type="ECO:0000259" key="5">
    <source>
        <dbReference type="PROSITE" id="PS50924"/>
    </source>
</evidence>
<dbReference type="PANTHER" id="PTHR44757:SF2">
    <property type="entry name" value="BIOFILM ARCHITECTURE MAINTENANCE PROTEIN MBAA"/>
    <property type="match status" value="1"/>
</dbReference>
<dbReference type="PROSITE" id="PS50924">
    <property type="entry name" value="MHYT"/>
    <property type="match status" value="1"/>
</dbReference>
<comment type="caution">
    <text evidence="6">The sequence shown here is derived from an EMBL/GenBank/DDBJ whole genome shotgun (WGS) entry which is preliminary data.</text>
</comment>
<proteinExistence type="predicted"/>
<dbReference type="Pfam" id="PF03707">
    <property type="entry name" value="MHYT"/>
    <property type="match status" value="2"/>
</dbReference>
<feature type="domain" description="GGDEF" evidence="4">
    <location>
        <begin position="283"/>
        <end position="415"/>
    </location>
</feature>
<dbReference type="Pfam" id="PF00563">
    <property type="entry name" value="EAL"/>
    <property type="match status" value="1"/>
</dbReference>
<dbReference type="SMART" id="SM00052">
    <property type="entry name" value="EAL"/>
    <property type="match status" value="1"/>
</dbReference>
<keyword evidence="1" id="KW-0472">Membrane</keyword>
<dbReference type="EMBL" id="JAAAML010000001">
    <property type="protein sequence ID" value="MCO6407285.1"/>
    <property type="molecule type" value="Genomic_DNA"/>
</dbReference>
<feature type="transmembrane region" description="Helical" evidence="1">
    <location>
        <begin position="216"/>
        <end position="237"/>
    </location>
</feature>
<dbReference type="SUPFAM" id="SSF55073">
    <property type="entry name" value="Nucleotide cyclase"/>
    <property type="match status" value="1"/>
</dbReference>
<dbReference type="InterPro" id="IPR052155">
    <property type="entry name" value="Biofilm_reg_signaling"/>
</dbReference>
<dbReference type="SMART" id="SM00267">
    <property type="entry name" value="GGDEF"/>
    <property type="match status" value="1"/>
</dbReference>
<dbReference type="InterPro" id="IPR043128">
    <property type="entry name" value="Rev_trsase/Diguanyl_cyclase"/>
</dbReference>
<evidence type="ECO:0000256" key="1">
    <source>
        <dbReference type="PROSITE-ProRule" id="PRU00244"/>
    </source>
</evidence>
<dbReference type="InterPro" id="IPR001633">
    <property type="entry name" value="EAL_dom"/>
</dbReference>
<dbReference type="Pfam" id="PF00990">
    <property type="entry name" value="GGDEF"/>
    <property type="match status" value="1"/>
</dbReference>
<feature type="region of interest" description="Disordered" evidence="2">
    <location>
        <begin position="678"/>
        <end position="705"/>
    </location>
</feature>
<gene>
    <name evidence="6" type="ORF">GTW23_03785</name>
</gene>
<keyword evidence="1" id="KW-0812">Transmembrane</keyword>
<dbReference type="InterPro" id="IPR035919">
    <property type="entry name" value="EAL_sf"/>
</dbReference>
<dbReference type="Gene3D" id="3.30.70.270">
    <property type="match status" value="1"/>
</dbReference>
<feature type="domain" description="EAL" evidence="3">
    <location>
        <begin position="424"/>
        <end position="674"/>
    </location>
</feature>
<feature type="transmembrane region" description="Helical" evidence="1">
    <location>
        <begin position="47"/>
        <end position="71"/>
    </location>
</feature>
<feature type="transmembrane region" description="Helical" evidence="1">
    <location>
        <begin position="83"/>
        <end position="104"/>
    </location>
</feature>
<keyword evidence="1" id="KW-1133">Transmembrane helix</keyword>
<keyword evidence="7" id="KW-1185">Reference proteome</keyword>
<dbReference type="InterPro" id="IPR005330">
    <property type="entry name" value="MHYT_dom"/>
</dbReference>
<evidence type="ECO:0000259" key="4">
    <source>
        <dbReference type="PROSITE" id="PS50887"/>
    </source>
</evidence>
<protein>
    <submittedName>
        <fullName evidence="6">EAL domain-containing protein</fullName>
    </submittedName>
</protein>
<feature type="transmembrane region" description="Helical" evidence="1">
    <location>
        <begin position="146"/>
        <end position="166"/>
    </location>
</feature>
<dbReference type="NCBIfam" id="TIGR00254">
    <property type="entry name" value="GGDEF"/>
    <property type="match status" value="1"/>
</dbReference>
<dbReference type="CDD" id="cd01948">
    <property type="entry name" value="EAL"/>
    <property type="match status" value="1"/>
</dbReference>
<evidence type="ECO:0000313" key="6">
    <source>
        <dbReference type="EMBL" id="MCO6407285.1"/>
    </source>
</evidence>
<dbReference type="PROSITE" id="PS50887">
    <property type="entry name" value="GGDEF"/>
    <property type="match status" value="1"/>
</dbReference>
<evidence type="ECO:0000313" key="7">
    <source>
        <dbReference type="Proteomes" id="UP001320715"/>
    </source>
</evidence>